<dbReference type="CDD" id="cd06135">
    <property type="entry name" value="Orn"/>
    <property type="match status" value="1"/>
</dbReference>
<feature type="domain" description="Exonuclease" evidence="5">
    <location>
        <begin position="9"/>
        <end position="184"/>
    </location>
</feature>
<dbReference type="Proteomes" id="UP000305948">
    <property type="component" value="Unassembled WGS sequence"/>
</dbReference>
<dbReference type="GO" id="GO:0005739">
    <property type="term" value="C:mitochondrion"/>
    <property type="evidence" value="ECO:0007669"/>
    <property type="project" value="TreeGrafter"/>
</dbReference>
<dbReference type="STRING" id="5364.A0A5C3N3U8"/>
<dbReference type="GO" id="GO:0000175">
    <property type="term" value="F:3'-5'-RNA exonuclease activity"/>
    <property type="evidence" value="ECO:0007669"/>
    <property type="project" value="InterPro"/>
</dbReference>
<name>A0A5C3N3U8_9AGAM</name>
<accession>A0A5C3N3U8</accession>
<dbReference type="InterPro" id="IPR022894">
    <property type="entry name" value="Oligoribonuclease"/>
</dbReference>
<evidence type="ECO:0000256" key="1">
    <source>
        <dbReference type="ARBA" id="ARBA00009921"/>
    </source>
</evidence>
<dbReference type="InterPro" id="IPR012337">
    <property type="entry name" value="RNaseH-like_sf"/>
</dbReference>
<dbReference type="AlphaFoldDB" id="A0A5C3N3U8"/>
<evidence type="ECO:0000259" key="5">
    <source>
        <dbReference type="SMART" id="SM00479"/>
    </source>
</evidence>
<dbReference type="SMART" id="SM00479">
    <property type="entry name" value="EXOIII"/>
    <property type="match status" value="1"/>
</dbReference>
<evidence type="ECO:0000256" key="4">
    <source>
        <dbReference type="ARBA" id="ARBA00022839"/>
    </source>
</evidence>
<proteinExistence type="inferred from homology"/>
<reference evidence="6 7" key="1">
    <citation type="journal article" date="2019" name="Nat. Ecol. Evol.">
        <title>Megaphylogeny resolves global patterns of mushroom evolution.</title>
        <authorList>
            <person name="Varga T."/>
            <person name="Krizsan K."/>
            <person name="Foldi C."/>
            <person name="Dima B."/>
            <person name="Sanchez-Garcia M."/>
            <person name="Sanchez-Ramirez S."/>
            <person name="Szollosi G.J."/>
            <person name="Szarkandi J.G."/>
            <person name="Papp V."/>
            <person name="Albert L."/>
            <person name="Andreopoulos W."/>
            <person name="Angelini C."/>
            <person name="Antonin V."/>
            <person name="Barry K.W."/>
            <person name="Bougher N.L."/>
            <person name="Buchanan P."/>
            <person name="Buyck B."/>
            <person name="Bense V."/>
            <person name="Catcheside P."/>
            <person name="Chovatia M."/>
            <person name="Cooper J."/>
            <person name="Damon W."/>
            <person name="Desjardin D."/>
            <person name="Finy P."/>
            <person name="Geml J."/>
            <person name="Haridas S."/>
            <person name="Hughes K."/>
            <person name="Justo A."/>
            <person name="Karasinski D."/>
            <person name="Kautmanova I."/>
            <person name="Kiss B."/>
            <person name="Kocsube S."/>
            <person name="Kotiranta H."/>
            <person name="LaButti K.M."/>
            <person name="Lechner B.E."/>
            <person name="Liimatainen K."/>
            <person name="Lipzen A."/>
            <person name="Lukacs Z."/>
            <person name="Mihaltcheva S."/>
            <person name="Morgado L.N."/>
            <person name="Niskanen T."/>
            <person name="Noordeloos M.E."/>
            <person name="Ohm R.A."/>
            <person name="Ortiz-Santana B."/>
            <person name="Ovrebo C."/>
            <person name="Racz N."/>
            <person name="Riley R."/>
            <person name="Savchenko A."/>
            <person name="Shiryaev A."/>
            <person name="Soop K."/>
            <person name="Spirin V."/>
            <person name="Szebenyi C."/>
            <person name="Tomsovsky M."/>
            <person name="Tulloss R.E."/>
            <person name="Uehling J."/>
            <person name="Grigoriev I.V."/>
            <person name="Vagvolgyi C."/>
            <person name="Papp T."/>
            <person name="Martin F.M."/>
            <person name="Miettinen O."/>
            <person name="Hibbett D.S."/>
            <person name="Nagy L.G."/>
        </authorList>
    </citation>
    <scope>NUCLEOTIDE SEQUENCE [LARGE SCALE GENOMIC DNA]</scope>
    <source>
        <strain evidence="6 7">OMC1185</strain>
    </source>
</reference>
<dbReference type="PANTHER" id="PTHR11046:SF0">
    <property type="entry name" value="OLIGORIBONUCLEASE, MITOCHONDRIAL"/>
    <property type="match status" value="1"/>
</dbReference>
<evidence type="ECO:0000256" key="3">
    <source>
        <dbReference type="ARBA" id="ARBA00022801"/>
    </source>
</evidence>
<dbReference type="PANTHER" id="PTHR11046">
    <property type="entry name" value="OLIGORIBONUCLEASE, MITOCHONDRIAL"/>
    <property type="match status" value="1"/>
</dbReference>
<dbReference type="GO" id="GO:0003676">
    <property type="term" value="F:nucleic acid binding"/>
    <property type="evidence" value="ECO:0007669"/>
    <property type="project" value="InterPro"/>
</dbReference>
<protein>
    <submittedName>
        <fullName evidence="6">Ribonuclease H-like protein</fullName>
    </submittedName>
</protein>
<dbReference type="Gene3D" id="3.30.420.10">
    <property type="entry name" value="Ribonuclease H-like superfamily/Ribonuclease H"/>
    <property type="match status" value="1"/>
</dbReference>
<sequence length="191" mass="22132">MAASLPQKPLVWIDCEMTGLNFKQNKIMEIAVLITDGDLHTVDKGVEYVVKVDKEHLDKMDEWCTTQHGQACLTQACLDSPHTTEFVAGEVLEYIKKWVPEPRVALLAGNTVWADRSFLAEEMPEVVNYLHYRSFASFFIFELCSRWYPTLPRPDLNIASKHRALDDIKGSIKELRYYRENVFVPHFVPWQ</sequence>
<dbReference type="EMBL" id="ML213512">
    <property type="protein sequence ID" value="TFK51096.1"/>
    <property type="molecule type" value="Genomic_DNA"/>
</dbReference>
<keyword evidence="2" id="KW-0540">Nuclease</keyword>
<dbReference type="InterPro" id="IPR036397">
    <property type="entry name" value="RNaseH_sf"/>
</dbReference>
<evidence type="ECO:0000256" key="2">
    <source>
        <dbReference type="ARBA" id="ARBA00022722"/>
    </source>
</evidence>
<keyword evidence="3" id="KW-0378">Hydrolase</keyword>
<evidence type="ECO:0000313" key="7">
    <source>
        <dbReference type="Proteomes" id="UP000305948"/>
    </source>
</evidence>
<gene>
    <name evidence="6" type="ORF">OE88DRAFT_1681051</name>
</gene>
<dbReference type="OrthoDB" id="270189at2759"/>
<dbReference type="NCBIfam" id="NF003765">
    <property type="entry name" value="PRK05359.1"/>
    <property type="match status" value="1"/>
</dbReference>
<organism evidence="6 7">
    <name type="scientific">Heliocybe sulcata</name>
    <dbReference type="NCBI Taxonomy" id="5364"/>
    <lineage>
        <taxon>Eukaryota</taxon>
        <taxon>Fungi</taxon>
        <taxon>Dikarya</taxon>
        <taxon>Basidiomycota</taxon>
        <taxon>Agaricomycotina</taxon>
        <taxon>Agaricomycetes</taxon>
        <taxon>Gloeophyllales</taxon>
        <taxon>Gloeophyllaceae</taxon>
        <taxon>Heliocybe</taxon>
    </lineage>
</organism>
<dbReference type="SUPFAM" id="SSF53098">
    <property type="entry name" value="Ribonuclease H-like"/>
    <property type="match status" value="1"/>
</dbReference>
<dbReference type="Pfam" id="PF00929">
    <property type="entry name" value="RNase_T"/>
    <property type="match status" value="1"/>
</dbReference>
<keyword evidence="7" id="KW-1185">Reference proteome</keyword>
<comment type="similarity">
    <text evidence="1">Belongs to the oligoribonuclease family.</text>
</comment>
<dbReference type="InterPro" id="IPR013520">
    <property type="entry name" value="Ribonucl_H"/>
</dbReference>
<evidence type="ECO:0000313" key="6">
    <source>
        <dbReference type="EMBL" id="TFK51096.1"/>
    </source>
</evidence>
<keyword evidence="4" id="KW-0269">Exonuclease</keyword>